<proteinExistence type="inferred from homology"/>
<dbReference type="GO" id="GO:0005509">
    <property type="term" value="F:calcium ion binding"/>
    <property type="evidence" value="ECO:0007669"/>
    <property type="project" value="InterPro"/>
</dbReference>
<comment type="subcellular location">
    <subcellularLocation>
        <location evidence="1 11">Cell outer membrane</location>
        <topology evidence="1 11">Multi-pass membrane protein</topology>
    </subcellularLocation>
</comment>
<feature type="signal peptide" evidence="13">
    <location>
        <begin position="1"/>
        <end position="38"/>
    </location>
</feature>
<evidence type="ECO:0000256" key="12">
    <source>
        <dbReference type="SAM" id="MobiDB-lite"/>
    </source>
</evidence>
<evidence type="ECO:0000256" key="10">
    <source>
        <dbReference type="ARBA" id="ARBA00023237"/>
    </source>
</evidence>
<dbReference type="PANTHER" id="PTHR32552">
    <property type="entry name" value="FERRICHROME IRON RECEPTOR-RELATED"/>
    <property type="match status" value="1"/>
</dbReference>
<keyword evidence="8" id="KW-0798">TonB box</keyword>
<feature type="domain" description="EF-hand" evidence="14">
    <location>
        <begin position="56"/>
        <end position="91"/>
    </location>
</feature>
<dbReference type="RefSeq" id="WP_153248706.1">
    <property type="nucleotide sequence ID" value="NZ_CP044205.1"/>
</dbReference>
<dbReference type="InterPro" id="IPR002048">
    <property type="entry name" value="EF_hand_dom"/>
</dbReference>
<keyword evidence="10 11" id="KW-0998">Cell outer membrane</keyword>
<feature type="compositionally biased region" description="Basic and acidic residues" evidence="12">
    <location>
        <begin position="115"/>
        <end position="129"/>
    </location>
</feature>
<evidence type="ECO:0000256" key="3">
    <source>
        <dbReference type="ARBA" id="ARBA00022452"/>
    </source>
</evidence>
<gene>
    <name evidence="15" type="ORF">F6R98_08790</name>
</gene>
<reference evidence="15 16" key="1">
    <citation type="submission" date="2019-09" db="EMBL/GenBank/DDBJ databases">
        <title>Ecophysiology of the spiral-shaped methanotroph Methylospira mobilis as revealed by the complete genome sequence.</title>
        <authorList>
            <person name="Oshkin I.Y."/>
            <person name="Dedysh S.N."/>
            <person name="Miroshnikov K."/>
            <person name="Danilova O.V."/>
            <person name="Hakobyan A."/>
            <person name="Liesack W."/>
        </authorList>
    </citation>
    <scope>NUCLEOTIDE SEQUENCE [LARGE SCALE GENOMIC DNA]</scope>
    <source>
        <strain evidence="15 16">Shm1</strain>
    </source>
</reference>
<evidence type="ECO:0000256" key="8">
    <source>
        <dbReference type="ARBA" id="ARBA00023077"/>
    </source>
</evidence>
<keyword evidence="13" id="KW-0732">Signal</keyword>
<feature type="region of interest" description="Disordered" evidence="12">
    <location>
        <begin position="37"/>
        <end position="154"/>
    </location>
</feature>
<dbReference type="KEGG" id="mmob:F6R98_08790"/>
<evidence type="ECO:0000259" key="14">
    <source>
        <dbReference type="PROSITE" id="PS50222"/>
    </source>
</evidence>
<evidence type="ECO:0000313" key="15">
    <source>
        <dbReference type="EMBL" id="QFY42710.1"/>
    </source>
</evidence>
<keyword evidence="4" id="KW-0410">Iron transport</keyword>
<dbReference type="GO" id="GO:0009279">
    <property type="term" value="C:cell outer membrane"/>
    <property type="evidence" value="ECO:0007669"/>
    <property type="project" value="UniProtKB-SubCell"/>
</dbReference>
<keyword evidence="15" id="KW-0675">Receptor</keyword>
<dbReference type="PROSITE" id="PS52016">
    <property type="entry name" value="TONB_DEPENDENT_REC_3"/>
    <property type="match status" value="1"/>
</dbReference>
<evidence type="ECO:0000256" key="7">
    <source>
        <dbReference type="ARBA" id="ARBA00023065"/>
    </source>
</evidence>
<dbReference type="OrthoDB" id="127311at2"/>
<dbReference type="InterPro" id="IPR036942">
    <property type="entry name" value="Beta-barrel_TonB_sf"/>
</dbReference>
<keyword evidence="2 11" id="KW-0813">Transport</keyword>
<dbReference type="InterPro" id="IPR012910">
    <property type="entry name" value="Plug_dom"/>
</dbReference>
<keyword evidence="9 11" id="KW-0472">Membrane</keyword>
<evidence type="ECO:0000256" key="6">
    <source>
        <dbReference type="ARBA" id="ARBA00023004"/>
    </source>
</evidence>
<evidence type="ECO:0000256" key="9">
    <source>
        <dbReference type="ARBA" id="ARBA00023136"/>
    </source>
</evidence>
<accession>A0A5Q0BFW7</accession>
<dbReference type="Pfam" id="PF07715">
    <property type="entry name" value="Plug"/>
    <property type="match status" value="1"/>
</dbReference>
<keyword evidence="16" id="KW-1185">Reference proteome</keyword>
<evidence type="ECO:0000256" key="1">
    <source>
        <dbReference type="ARBA" id="ARBA00004571"/>
    </source>
</evidence>
<evidence type="ECO:0000256" key="5">
    <source>
        <dbReference type="ARBA" id="ARBA00022692"/>
    </source>
</evidence>
<keyword evidence="6" id="KW-0408">Iron</keyword>
<keyword evidence="7" id="KW-0406">Ion transport</keyword>
<name>A0A5Q0BFW7_9GAMM</name>
<evidence type="ECO:0000256" key="4">
    <source>
        <dbReference type="ARBA" id="ARBA00022496"/>
    </source>
</evidence>
<organism evidence="15 16">
    <name type="scientific">Candidatus Methylospira mobilis</name>
    <dbReference type="NCBI Taxonomy" id="1808979"/>
    <lineage>
        <taxon>Bacteria</taxon>
        <taxon>Pseudomonadati</taxon>
        <taxon>Pseudomonadota</taxon>
        <taxon>Gammaproteobacteria</taxon>
        <taxon>Methylococcales</taxon>
        <taxon>Methylococcaceae</taxon>
        <taxon>Candidatus Methylospira</taxon>
    </lineage>
</organism>
<dbReference type="PANTHER" id="PTHR32552:SF81">
    <property type="entry name" value="TONB-DEPENDENT OUTER MEMBRANE RECEPTOR"/>
    <property type="match status" value="1"/>
</dbReference>
<evidence type="ECO:0000256" key="11">
    <source>
        <dbReference type="PROSITE-ProRule" id="PRU01360"/>
    </source>
</evidence>
<evidence type="ECO:0000256" key="2">
    <source>
        <dbReference type="ARBA" id="ARBA00022448"/>
    </source>
</evidence>
<dbReference type="InParanoid" id="A0A5Q0BFW7"/>
<dbReference type="GO" id="GO:0006826">
    <property type="term" value="P:iron ion transport"/>
    <property type="evidence" value="ECO:0007669"/>
    <property type="project" value="UniProtKB-KW"/>
</dbReference>
<keyword evidence="5 11" id="KW-0812">Transmembrane</keyword>
<dbReference type="EMBL" id="CP044205">
    <property type="protein sequence ID" value="QFY42710.1"/>
    <property type="molecule type" value="Genomic_DNA"/>
</dbReference>
<keyword evidence="3 11" id="KW-1134">Transmembrane beta strand</keyword>
<dbReference type="InterPro" id="IPR039426">
    <property type="entry name" value="TonB-dep_rcpt-like"/>
</dbReference>
<dbReference type="Proteomes" id="UP000325755">
    <property type="component" value="Chromosome"/>
</dbReference>
<feature type="chain" id="PRO_5024810449" evidence="13">
    <location>
        <begin position="39"/>
        <end position="934"/>
    </location>
</feature>
<comment type="similarity">
    <text evidence="11">Belongs to the TonB-dependent receptor family.</text>
</comment>
<feature type="compositionally biased region" description="Polar residues" evidence="12">
    <location>
        <begin position="43"/>
        <end position="58"/>
    </location>
</feature>
<dbReference type="Gene3D" id="2.40.170.20">
    <property type="entry name" value="TonB-dependent receptor, beta-barrel domain"/>
    <property type="match status" value="1"/>
</dbReference>
<sequence>MKRTKSKKRNMRAKRSDRSLLTAWVAAYLSLTSATALAEKAGESSTAAPVPQNATQGAATPEDGFAAYDWDGDGNISKSEWKRGPKPGTPANEITAVGDLDKKQPDPNAVPTGEGEGKANYEAQERAAELSESNPNQLGEVEVTSQKRKQSEQKVPTALTVLNGQRIIDQGIGRSAGDVLNFVPNGSAGTQFHGRPRWFIRGVGTGNQQLDLANPIGFYQDQVYMGNSTATGIPLFDLERTEVMSGPQGTLWGKNTTGGAIDVVSRKPKLTEDQEGYAKLSYGTYNDAIAEGAYGARLYDNVAVRGAFHYENQDGRFNTWNPVNNSETGQMQGGFHDAMFRVSGLAKITDDLEVLANVHYRDYYTQGGVTTTGTSMPGTAGTVLYKDPLTGYTNTPSTNSEIISAGKLLPLTNNQINQTGAMLNLTQKFDDYTLTGITGYENWKSQLYGSAPNPQSSEQVTQEIRLASPGNKDFWNWQNGVFYSYENISSNTYTGTTPCGVGLTTTQIAAQPNGLGCLSSLGQQSYSNQNFSHNDQSAAIFTSNTFNITDDILATAGFRYTYENKNVNMSRQQAVAPANGTLNYNDAATLNGVVGNGAVSSNPLFYNPNVWWQSVNPSYLPTQVVYSPAAAAANPTASNFVGQNSVSWNMITYDVTPQWNITKDAMVYFKYAKGMKSGGFNTSAAQLSVFNTLIKPETLYDYEVGAKTAWFDGRLKANTTLFYYSYLNDQVNVTAVPISTFPNNQSGYIYNVNKAHSEGAEFQVEALPIQDLHLIGNIGLLDTRFDDVGNINQNGVPLTSQILQGNQMVRSPHFNSFLQADYRLPLDIDYVHFIASGDWRYQSQQYYYVNYQFPSNPTTPYGATIQQPGYSMVNFRFTVASNDEKYSLTAYMLNALDAQYLNHSSLPAASTLNGAGLIYGQPRTVGLQLNVRYW</sequence>
<evidence type="ECO:0000313" key="16">
    <source>
        <dbReference type="Proteomes" id="UP000325755"/>
    </source>
</evidence>
<dbReference type="SUPFAM" id="SSF56935">
    <property type="entry name" value="Porins"/>
    <property type="match status" value="1"/>
</dbReference>
<protein>
    <submittedName>
        <fullName evidence="15">TonB-dependent receptor</fullName>
    </submittedName>
</protein>
<dbReference type="AlphaFoldDB" id="A0A5Q0BFW7"/>
<dbReference type="PROSITE" id="PS50222">
    <property type="entry name" value="EF_HAND_2"/>
    <property type="match status" value="1"/>
</dbReference>
<evidence type="ECO:0000256" key="13">
    <source>
        <dbReference type="SAM" id="SignalP"/>
    </source>
</evidence>